<name>A0ABY5TQB3_9GAMM</name>
<accession>A0ABY5TQB3</accession>
<reference evidence="1" key="1">
    <citation type="submission" date="2022-08" db="EMBL/GenBank/DDBJ databases">
        <title>Catabolic pathway analysis in culturable SAR92 clade bacteria reveals their overlooked roles in DMSP degradation in coastal seas.</title>
        <authorList>
            <person name="He X."/>
            <person name="Zhang X."/>
            <person name="Zhang Y."/>
        </authorList>
    </citation>
    <scope>NUCLEOTIDE SEQUENCE</scope>
    <source>
        <strain evidence="1">H455</strain>
    </source>
</reference>
<sequence length="248" mass="28731">MSYTPQSPRRRWQTAQQISQFQRSHVLLILSNATAGKNTEFEDWATTYLRENIARSKRVLSLNLLEKHEIDITEGAYQEVPYQYLFIVELCLDGAKESRQLIEKINTWYSEESSAMPPASWLYYPASEKVGRPADRGQTMQTLAFANPLPGKESEFREWYATRHIRHALNVPQLVSGQYFESTNFQNTGASPIDYKMIAIYEQEGTPEEMIKSFAELPEDTLDFPSLDLINFAEWVYRPLQRPAVSKF</sequence>
<protein>
    <recommendedName>
        <fullName evidence="3">EthD domain-containing protein</fullName>
    </recommendedName>
</protein>
<organism evidence="1 2">
    <name type="scientific">SAR92 clade bacterium H455</name>
    <dbReference type="NCBI Taxonomy" id="2974818"/>
    <lineage>
        <taxon>Bacteria</taxon>
        <taxon>Pseudomonadati</taxon>
        <taxon>Pseudomonadota</taxon>
        <taxon>Gammaproteobacteria</taxon>
        <taxon>Cellvibrionales</taxon>
        <taxon>Porticoccaceae</taxon>
        <taxon>SAR92 clade</taxon>
    </lineage>
</organism>
<dbReference type="EMBL" id="CP103416">
    <property type="protein sequence ID" value="UVW34349.1"/>
    <property type="molecule type" value="Genomic_DNA"/>
</dbReference>
<gene>
    <name evidence="1" type="ORF">NYF23_10005</name>
</gene>
<proteinExistence type="predicted"/>
<evidence type="ECO:0000313" key="1">
    <source>
        <dbReference type="EMBL" id="UVW34349.1"/>
    </source>
</evidence>
<dbReference type="Proteomes" id="UP001059934">
    <property type="component" value="Chromosome"/>
</dbReference>
<evidence type="ECO:0008006" key="3">
    <source>
        <dbReference type="Google" id="ProtNLM"/>
    </source>
</evidence>
<evidence type="ECO:0000313" key="2">
    <source>
        <dbReference type="Proteomes" id="UP001059934"/>
    </source>
</evidence>
<keyword evidence="2" id="KW-1185">Reference proteome</keyword>